<dbReference type="RefSeq" id="WP_191618617.1">
    <property type="nucleotide sequence ID" value="NZ_JACYFG010000042.1"/>
</dbReference>
<protein>
    <submittedName>
        <fullName evidence="2">DUF1573 domain-containing protein</fullName>
    </submittedName>
</protein>
<feature type="chain" id="PRO_5037506379" evidence="1">
    <location>
        <begin position="33"/>
        <end position="237"/>
    </location>
</feature>
<comment type="caution">
    <text evidence="2">The sequence shown here is derived from an EMBL/GenBank/DDBJ whole genome shotgun (WGS) entry which is preliminary data.</text>
</comment>
<dbReference type="AlphaFoldDB" id="A0A927FBU4"/>
<proteinExistence type="predicted"/>
<dbReference type="PANTHER" id="PTHR37833:SF1">
    <property type="entry name" value="SIGNAL PEPTIDE PROTEIN"/>
    <property type="match status" value="1"/>
</dbReference>
<dbReference type="InterPro" id="IPR013783">
    <property type="entry name" value="Ig-like_fold"/>
</dbReference>
<evidence type="ECO:0000256" key="1">
    <source>
        <dbReference type="SAM" id="SignalP"/>
    </source>
</evidence>
<keyword evidence="3" id="KW-1185">Reference proteome</keyword>
<organism evidence="2 3">
    <name type="scientific">Pelagicoccus enzymogenes</name>
    <dbReference type="NCBI Taxonomy" id="2773457"/>
    <lineage>
        <taxon>Bacteria</taxon>
        <taxon>Pseudomonadati</taxon>
        <taxon>Verrucomicrobiota</taxon>
        <taxon>Opitutia</taxon>
        <taxon>Puniceicoccales</taxon>
        <taxon>Pelagicoccaceae</taxon>
        <taxon>Pelagicoccus</taxon>
    </lineage>
</organism>
<reference evidence="2" key="1">
    <citation type="submission" date="2020-09" db="EMBL/GenBank/DDBJ databases">
        <title>Pelagicoccus enzymogenes sp. nov. with an EPS production, isolated from marine sediment.</title>
        <authorList>
            <person name="Feng X."/>
        </authorList>
    </citation>
    <scope>NUCLEOTIDE SEQUENCE</scope>
    <source>
        <strain evidence="2">NFK12</strain>
    </source>
</reference>
<dbReference type="Pfam" id="PF07610">
    <property type="entry name" value="DUF1573"/>
    <property type="match status" value="1"/>
</dbReference>
<dbReference type="EMBL" id="JACYFG010000042">
    <property type="protein sequence ID" value="MBD5781519.1"/>
    <property type="molecule type" value="Genomic_DNA"/>
</dbReference>
<dbReference type="Gene3D" id="2.60.40.10">
    <property type="entry name" value="Immunoglobulins"/>
    <property type="match status" value="1"/>
</dbReference>
<evidence type="ECO:0000313" key="3">
    <source>
        <dbReference type="Proteomes" id="UP000622317"/>
    </source>
</evidence>
<accession>A0A927FBU4</accession>
<dbReference type="Proteomes" id="UP000622317">
    <property type="component" value="Unassembled WGS sequence"/>
</dbReference>
<feature type="signal peptide" evidence="1">
    <location>
        <begin position="1"/>
        <end position="32"/>
    </location>
</feature>
<gene>
    <name evidence="2" type="ORF">IEN85_18605</name>
</gene>
<dbReference type="InterPro" id="IPR011467">
    <property type="entry name" value="DUF1573"/>
</dbReference>
<name>A0A927FBU4_9BACT</name>
<sequence>MTSSQSCKSPAPILRLLAAALTGLALPAAIFAASLDWKKETQHFETEFGDKKVEATYPFTNVGESTVTIIETSASCGCTVPSLSKKVYEPGESGELNAVFDIGSRQGKQHKVITVVTEDATGAQDTYELKLEVDIPIPVTFNPRVRFWKINSEPTTQDIEVTFHEKHPMILKELERKDPDLPAKFEYEIETVTEGLKYIVKLTPKTPDEQSRDTLLLVSEQDKEGILDRYPIYAYVR</sequence>
<evidence type="ECO:0000313" key="2">
    <source>
        <dbReference type="EMBL" id="MBD5781519.1"/>
    </source>
</evidence>
<dbReference type="PANTHER" id="PTHR37833">
    <property type="entry name" value="LIPOPROTEIN-RELATED"/>
    <property type="match status" value="1"/>
</dbReference>
<keyword evidence="1" id="KW-0732">Signal</keyword>